<dbReference type="InterPro" id="IPR014001">
    <property type="entry name" value="Helicase_ATP-bd"/>
</dbReference>
<evidence type="ECO:0000313" key="17">
    <source>
        <dbReference type="Proteomes" id="UP000198862"/>
    </source>
</evidence>
<dbReference type="PROSITE" id="PS51192">
    <property type="entry name" value="HELICASE_ATP_BIND_1"/>
    <property type="match status" value="1"/>
</dbReference>
<feature type="domain" description="SecA family profile" evidence="15">
    <location>
        <begin position="16"/>
        <end position="612"/>
    </location>
</feature>
<dbReference type="Gene3D" id="1.10.3060.10">
    <property type="entry name" value="Helical scaffold and wing domains of SecA"/>
    <property type="match status" value="1"/>
</dbReference>
<dbReference type="OrthoDB" id="9805579at2"/>
<dbReference type="PRINTS" id="PR00906">
    <property type="entry name" value="SECA"/>
</dbReference>
<evidence type="ECO:0000256" key="2">
    <source>
        <dbReference type="ARBA" id="ARBA00022475"/>
    </source>
</evidence>
<evidence type="ECO:0000256" key="10">
    <source>
        <dbReference type="ARBA" id="ARBA00023136"/>
    </source>
</evidence>
<evidence type="ECO:0000256" key="6">
    <source>
        <dbReference type="ARBA" id="ARBA00022840"/>
    </source>
</evidence>
<comment type="similarity">
    <text evidence="11">Belongs to the SecA family.</text>
</comment>
<dbReference type="Proteomes" id="UP000198862">
    <property type="component" value="Unassembled WGS sequence"/>
</dbReference>
<keyword evidence="1 11" id="KW-0813">Transport</keyword>
<dbReference type="PROSITE" id="PS51194">
    <property type="entry name" value="HELICASE_CTER"/>
    <property type="match status" value="1"/>
</dbReference>
<feature type="binding site" evidence="11">
    <location>
        <position position="100"/>
    </location>
    <ligand>
        <name>ATP</name>
        <dbReference type="ChEBI" id="CHEBI:30616"/>
    </ligand>
</feature>
<accession>A0A1I1NH87</accession>
<organism evidence="16 17">
    <name type="scientific">Pseudoalteromonas denitrificans DSM 6059</name>
    <dbReference type="NCBI Taxonomy" id="1123010"/>
    <lineage>
        <taxon>Bacteria</taxon>
        <taxon>Pseudomonadati</taxon>
        <taxon>Pseudomonadota</taxon>
        <taxon>Gammaproteobacteria</taxon>
        <taxon>Alteromonadales</taxon>
        <taxon>Pseudoalteromonadaceae</taxon>
        <taxon>Pseudoalteromonas</taxon>
    </lineage>
</organism>
<evidence type="ECO:0000256" key="11">
    <source>
        <dbReference type="HAMAP-Rule" id="MF_01382"/>
    </source>
</evidence>
<evidence type="ECO:0000256" key="8">
    <source>
        <dbReference type="ARBA" id="ARBA00022967"/>
    </source>
</evidence>
<keyword evidence="12" id="KW-0812">Transmembrane</keyword>
<dbReference type="GO" id="GO:0006605">
    <property type="term" value="P:protein targeting"/>
    <property type="evidence" value="ECO:0007669"/>
    <property type="project" value="UniProtKB-UniRule"/>
</dbReference>
<dbReference type="InterPro" id="IPR001650">
    <property type="entry name" value="Helicase_C-like"/>
</dbReference>
<comment type="subunit">
    <text evidence="11">Monomer and homodimer. Part of the essential Sec protein translocation apparatus which comprises SecA, SecYEG and auxiliary proteins SecDF-YajC and YidC.</text>
</comment>
<feature type="domain" description="Helicase C-terminal" evidence="14">
    <location>
        <begin position="416"/>
        <end position="590"/>
    </location>
</feature>
<dbReference type="SUPFAM" id="SSF81767">
    <property type="entry name" value="Pre-protein crosslinking domain of SecA"/>
    <property type="match status" value="1"/>
</dbReference>
<evidence type="ECO:0000256" key="3">
    <source>
        <dbReference type="ARBA" id="ARBA00022490"/>
    </source>
</evidence>
<comment type="catalytic activity">
    <reaction evidence="11">
        <text>ATP + H2O + cellular proteinSide 1 = ADP + phosphate + cellular proteinSide 2.</text>
        <dbReference type="EC" id="7.4.2.8"/>
    </reaction>
</comment>
<evidence type="ECO:0000256" key="1">
    <source>
        <dbReference type="ARBA" id="ARBA00022448"/>
    </source>
</evidence>
<keyword evidence="3 11" id="KW-0963">Cytoplasm</keyword>
<dbReference type="EC" id="7.4.2.8" evidence="11"/>
<dbReference type="Pfam" id="PF21090">
    <property type="entry name" value="P-loop_SecA"/>
    <property type="match status" value="2"/>
</dbReference>
<keyword evidence="12" id="KW-1133">Transmembrane helix</keyword>
<dbReference type="Pfam" id="PF07517">
    <property type="entry name" value="SecA_DEAD"/>
    <property type="match status" value="1"/>
</dbReference>
<reference evidence="16 17" key="1">
    <citation type="submission" date="2016-10" db="EMBL/GenBank/DDBJ databases">
        <authorList>
            <person name="de Groot N.N."/>
        </authorList>
    </citation>
    <scope>NUCLEOTIDE SEQUENCE [LARGE SCALE GENOMIC DNA]</scope>
    <source>
        <strain evidence="16 17">DSM 6059</strain>
    </source>
</reference>
<dbReference type="InterPro" id="IPR011115">
    <property type="entry name" value="SecA_DEAD"/>
</dbReference>
<dbReference type="FunFam" id="3.40.50.300:FF:000429">
    <property type="entry name" value="Preprotein translocase subunit SecA"/>
    <property type="match status" value="1"/>
</dbReference>
<evidence type="ECO:0000256" key="5">
    <source>
        <dbReference type="ARBA" id="ARBA00022741"/>
    </source>
</evidence>
<dbReference type="GO" id="GO:0017038">
    <property type="term" value="P:protein import"/>
    <property type="evidence" value="ECO:0007669"/>
    <property type="project" value="InterPro"/>
</dbReference>
<evidence type="ECO:0000256" key="4">
    <source>
        <dbReference type="ARBA" id="ARBA00022519"/>
    </source>
</evidence>
<dbReference type="SMART" id="SM00958">
    <property type="entry name" value="SecA_PP_bind"/>
    <property type="match status" value="1"/>
</dbReference>
<dbReference type="InterPro" id="IPR036670">
    <property type="entry name" value="SecA_X-link_sf"/>
</dbReference>
<dbReference type="HAMAP" id="MF_01382">
    <property type="entry name" value="SecA"/>
    <property type="match status" value="1"/>
</dbReference>
<keyword evidence="5 11" id="KW-0547">Nucleotide-binding</keyword>
<dbReference type="InterPro" id="IPR011130">
    <property type="entry name" value="SecA_preprotein_X-link_dom"/>
</dbReference>
<dbReference type="RefSeq" id="WP_091985956.1">
    <property type="nucleotide sequence ID" value="NZ_FOLO01000025.1"/>
</dbReference>
<dbReference type="Gene3D" id="3.40.50.300">
    <property type="entry name" value="P-loop containing nucleotide triphosphate hydrolases"/>
    <property type="match status" value="3"/>
</dbReference>
<dbReference type="GO" id="GO:0005524">
    <property type="term" value="F:ATP binding"/>
    <property type="evidence" value="ECO:0007669"/>
    <property type="project" value="UniProtKB-UniRule"/>
</dbReference>
<dbReference type="EMBL" id="FOLO01000025">
    <property type="protein sequence ID" value="SFC96632.1"/>
    <property type="molecule type" value="Genomic_DNA"/>
</dbReference>
<dbReference type="GO" id="GO:0005886">
    <property type="term" value="C:plasma membrane"/>
    <property type="evidence" value="ECO:0007669"/>
    <property type="project" value="UniProtKB-SubCell"/>
</dbReference>
<evidence type="ECO:0000259" key="13">
    <source>
        <dbReference type="PROSITE" id="PS51192"/>
    </source>
</evidence>
<sequence length="808" mass="92953">MPFMIPKLNKIKLKYNLLKRKLSHHHSEYDLSIYMKKVNLINETQCNLQVEPDFEIKNKIRKIKLSIEKGALADSFLIELFALIKEVIKRKCNIKIYDEQLIGAIAMHEGKISQMQTGEGKTLASIFTICLNAFTGNSVHVFTVNEYLAKRDVENLKQLYSYFELSVAYVSQNMDINQKKFSYQCDVTYVSAVQCGFDYLKDTVSIHSNETILRPLSFVLIDEIDSVLIDMARDPLILAKNKLADVVGHDLSDIVKQLKKDLHFKYSETRSEINLTLQGEIYLEKILRVNNLYDQKNNYLLNDIYNAIKAEYLLKINVDYLVKKNEIKLIDKFSGRIIKNQRWPDGLQSAVEIKEGIKLNNQGKILNSITIQNFIFNYKKISGMTATAEQSLLEFHTIYHLITVIIPPHKTSNRIDLSDRIFKSNENRDNALLCEIIKQHKTGRPVLIGTSSVAHSILLAKDLKKRGYKNKILNANDDELESKIISNAALMGAITITTNMAGRGTDIKLPVDKIKSEKVKALGGLLVLGCERHEADRIDFQLKGRAGRQGEPGETQFFISLEQAMLKKYTEKFNFLNCFHENEITEPKLLIKVEKVISRIQKIEQAKFLDIKLQLNKFNQIIEQQRVMFFQQKSDFLALCKEVEISKKNIPNALSHLTNEIELTQLHNLYRIEKLTLFNETWSQYLINVSEKLQTIHFQVLAGIEPLQDFKKWTATTFSHLINNFESQLNEKLKTATIKSAHMKLSQSNFSHDESAWTYQTKDQLFDELLDNMLVNSGASVANAINGGFFMLMYLSIRNIIRNKNINL</sequence>
<feature type="domain" description="Helicase ATP-binding" evidence="13">
    <location>
        <begin position="102"/>
        <end position="238"/>
    </location>
</feature>
<dbReference type="Pfam" id="PF01043">
    <property type="entry name" value="SecA_PP_bind"/>
    <property type="match status" value="1"/>
</dbReference>
<dbReference type="InterPro" id="IPR044722">
    <property type="entry name" value="SecA_SF2_C"/>
</dbReference>
<keyword evidence="7 11" id="KW-0653">Protein transport</keyword>
<keyword evidence="8 11" id="KW-1278">Translocase</keyword>
<evidence type="ECO:0000259" key="14">
    <source>
        <dbReference type="PROSITE" id="PS51194"/>
    </source>
</evidence>
<evidence type="ECO:0000256" key="9">
    <source>
        <dbReference type="ARBA" id="ARBA00023010"/>
    </source>
</evidence>
<protein>
    <recommendedName>
        <fullName evidence="11">Protein translocase subunit SecA</fullName>
        <ecNumber evidence="11">7.4.2.8</ecNumber>
    </recommendedName>
</protein>
<dbReference type="SUPFAM" id="SSF81886">
    <property type="entry name" value="Helical scaffold and wing domains of SecA"/>
    <property type="match status" value="1"/>
</dbReference>
<dbReference type="CDD" id="cd17928">
    <property type="entry name" value="DEXDc_SecA"/>
    <property type="match status" value="1"/>
</dbReference>
<keyword evidence="10 11" id="KW-0472">Membrane</keyword>
<proteinExistence type="inferred from homology"/>
<dbReference type="GO" id="GO:0065002">
    <property type="term" value="P:intracellular protein transmembrane transport"/>
    <property type="evidence" value="ECO:0007669"/>
    <property type="project" value="UniProtKB-UniRule"/>
</dbReference>
<evidence type="ECO:0000256" key="7">
    <source>
        <dbReference type="ARBA" id="ARBA00022927"/>
    </source>
</evidence>
<dbReference type="STRING" id="1123010.SAMN02745724_03072"/>
<dbReference type="InterPro" id="IPR036266">
    <property type="entry name" value="SecA_Wing/Scaffold_sf"/>
</dbReference>
<keyword evidence="17" id="KW-1185">Reference proteome</keyword>
<feature type="binding site" evidence="11">
    <location>
        <begin position="118"/>
        <end position="122"/>
    </location>
    <ligand>
        <name>ATP</name>
        <dbReference type="ChEBI" id="CHEBI:30616"/>
    </ligand>
</feature>
<dbReference type="SMART" id="SM00957">
    <property type="entry name" value="SecA_DEAD"/>
    <property type="match status" value="1"/>
</dbReference>
<dbReference type="PROSITE" id="PS51196">
    <property type="entry name" value="SECA_MOTOR_DEAD"/>
    <property type="match status" value="1"/>
</dbReference>
<dbReference type="AlphaFoldDB" id="A0A1I1NH87"/>
<keyword evidence="4" id="KW-0997">Cell inner membrane</keyword>
<dbReference type="Gene3D" id="3.90.1440.10">
    <property type="entry name" value="SecA, preprotein cross-linking domain"/>
    <property type="match status" value="1"/>
</dbReference>
<comment type="function">
    <text evidence="11">Part of the Sec protein translocase complex. Interacts with the SecYEG preprotein conducting channel. Has a central role in coupling the hydrolysis of ATP to the transfer of proteins into and across the cell membrane, serving both as a receptor for the preprotein-SecB complex and as an ATP-driven molecular motor driving the stepwise translocation of polypeptide chains across the membrane.</text>
</comment>
<dbReference type="InterPro" id="IPR000185">
    <property type="entry name" value="SecA"/>
</dbReference>
<keyword evidence="9 11" id="KW-0811">Translocation</keyword>
<name>A0A1I1NH87_9GAMM</name>
<comment type="subcellular location">
    <subcellularLocation>
        <location evidence="11">Cell membrane</location>
        <topology evidence="11">Peripheral membrane protein</topology>
        <orientation evidence="11">Cytoplasmic side</orientation>
    </subcellularLocation>
    <subcellularLocation>
        <location evidence="11">Cytoplasm</location>
    </subcellularLocation>
    <text evidence="11">Distribution is 50-50.</text>
</comment>
<dbReference type="CDD" id="cd18803">
    <property type="entry name" value="SF2_C_secA"/>
    <property type="match status" value="1"/>
</dbReference>
<dbReference type="PANTHER" id="PTHR30612">
    <property type="entry name" value="SECA INNER MEMBRANE COMPONENT OF SEC PROTEIN SECRETION SYSTEM"/>
    <property type="match status" value="1"/>
</dbReference>
<feature type="transmembrane region" description="Helical" evidence="12">
    <location>
        <begin position="773"/>
        <end position="795"/>
    </location>
</feature>
<evidence type="ECO:0000313" key="16">
    <source>
        <dbReference type="EMBL" id="SFC96632.1"/>
    </source>
</evidence>
<dbReference type="PANTHER" id="PTHR30612:SF0">
    <property type="entry name" value="CHLOROPLAST PROTEIN-TRANSPORTING ATPASE"/>
    <property type="match status" value="1"/>
</dbReference>
<dbReference type="GO" id="GO:0005737">
    <property type="term" value="C:cytoplasm"/>
    <property type="evidence" value="ECO:0007669"/>
    <property type="project" value="UniProtKB-SubCell"/>
</dbReference>
<dbReference type="GO" id="GO:0008564">
    <property type="term" value="F:protein-exporting ATPase activity"/>
    <property type="evidence" value="ECO:0007669"/>
    <property type="project" value="UniProtKB-EC"/>
</dbReference>
<evidence type="ECO:0000259" key="15">
    <source>
        <dbReference type="PROSITE" id="PS51196"/>
    </source>
</evidence>
<evidence type="ECO:0000256" key="12">
    <source>
        <dbReference type="SAM" id="Phobius"/>
    </source>
</evidence>
<keyword evidence="2 11" id="KW-1003">Cell membrane</keyword>
<gene>
    <name evidence="11" type="primary">secA</name>
    <name evidence="16" type="ORF">SAMN02745724_03072</name>
</gene>
<dbReference type="InterPro" id="IPR014018">
    <property type="entry name" value="SecA_motor_DEAD"/>
</dbReference>
<dbReference type="InterPro" id="IPR027417">
    <property type="entry name" value="P-loop_NTPase"/>
</dbReference>
<feature type="binding site" evidence="11">
    <location>
        <position position="506"/>
    </location>
    <ligand>
        <name>ATP</name>
        <dbReference type="ChEBI" id="CHEBI:30616"/>
    </ligand>
</feature>
<keyword evidence="6 11" id="KW-0067">ATP-binding</keyword>
<dbReference type="SUPFAM" id="SSF52540">
    <property type="entry name" value="P-loop containing nucleoside triphosphate hydrolases"/>
    <property type="match status" value="2"/>
</dbReference>